<evidence type="ECO:0000313" key="3">
    <source>
        <dbReference type="EMBL" id="SHN17501.1"/>
    </source>
</evidence>
<dbReference type="InterPro" id="IPR006684">
    <property type="entry name" value="YbgC/YbaW"/>
</dbReference>
<dbReference type="PANTHER" id="PTHR31793:SF27">
    <property type="entry name" value="NOVEL THIOESTERASE SUPERFAMILY DOMAIN AND SAPOSIN A-TYPE DOMAIN CONTAINING PROTEIN (0610012H03RIK)"/>
    <property type="match status" value="1"/>
</dbReference>
<dbReference type="InterPro" id="IPR029069">
    <property type="entry name" value="HotDog_dom_sf"/>
</dbReference>
<evidence type="ECO:0000256" key="2">
    <source>
        <dbReference type="ARBA" id="ARBA00022801"/>
    </source>
</evidence>
<dbReference type="CDD" id="cd00586">
    <property type="entry name" value="4HBT"/>
    <property type="match status" value="1"/>
</dbReference>
<dbReference type="STRING" id="1027249.SAMN05216179_2281"/>
<dbReference type="Gene3D" id="3.10.129.10">
    <property type="entry name" value="Hotdog Thioesterase"/>
    <property type="match status" value="1"/>
</dbReference>
<gene>
    <name evidence="3" type="ORF">SAMN05216179_2281</name>
</gene>
<sequence length="141" mass="16502">MKVTTPIKVRYQETDQMGVVYHANYLIWFEIGRTAFIEELGFKYHEMEAEGVVSPVIDAKIQFKQPIRYGDDAFVETWVQSYNGIRTTYGYKILDKDKNTAVTGETQHVIVKKDSFRPLSLKKKFPKWHHAYQSALEGYEE</sequence>
<dbReference type="NCBIfam" id="TIGR00051">
    <property type="entry name" value="YbgC/FadM family acyl-CoA thioesterase"/>
    <property type="match status" value="1"/>
</dbReference>
<dbReference type="OrthoDB" id="9800856at2"/>
<dbReference type="InterPro" id="IPR050563">
    <property type="entry name" value="4-hydroxybenzoyl-CoA_TE"/>
</dbReference>
<proteinExistence type="inferred from homology"/>
<reference evidence="3 4" key="1">
    <citation type="submission" date="2016-11" db="EMBL/GenBank/DDBJ databases">
        <authorList>
            <person name="Jaros S."/>
            <person name="Januszkiewicz K."/>
            <person name="Wedrychowicz H."/>
        </authorList>
    </citation>
    <scope>NUCLEOTIDE SEQUENCE [LARGE SCALE GENOMIC DNA]</scope>
    <source>
        <strain evidence="3 4">CGMCC 1.10681</strain>
    </source>
</reference>
<dbReference type="PANTHER" id="PTHR31793">
    <property type="entry name" value="4-HYDROXYBENZOYL-COA THIOESTERASE FAMILY MEMBER"/>
    <property type="match status" value="1"/>
</dbReference>
<dbReference type="RefSeq" id="WP_073201970.1">
    <property type="nucleotide sequence ID" value="NZ_FRCZ01000004.1"/>
</dbReference>
<dbReference type="GO" id="GO:0047617">
    <property type="term" value="F:fatty acyl-CoA hydrolase activity"/>
    <property type="evidence" value="ECO:0007669"/>
    <property type="project" value="TreeGrafter"/>
</dbReference>
<keyword evidence="4" id="KW-1185">Reference proteome</keyword>
<keyword evidence="2 3" id="KW-0378">Hydrolase</keyword>
<name>A0A1M7PK49_9BACI</name>
<accession>A0A1M7PK49</accession>
<dbReference type="Pfam" id="PF13279">
    <property type="entry name" value="4HBT_2"/>
    <property type="match status" value="1"/>
</dbReference>
<dbReference type="PIRSF" id="PIRSF003230">
    <property type="entry name" value="YbgC"/>
    <property type="match status" value="1"/>
</dbReference>
<protein>
    <submittedName>
        <fullName evidence="3">Acyl-CoA thioester hydrolase</fullName>
    </submittedName>
</protein>
<dbReference type="EMBL" id="FRCZ01000004">
    <property type="protein sequence ID" value="SHN17501.1"/>
    <property type="molecule type" value="Genomic_DNA"/>
</dbReference>
<evidence type="ECO:0000256" key="1">
    <source>
        <dbReference type="ARBA" id="ARBA00005953"/>
    </source>
</evidence>
<evidence type="ECO:0000313" key="4">
    <source>
        <dbReference type="Proteomes" id="UP000184184"/>
    </source>
</evidence>
<dbReference type="SUPFAM" id="SSF54637">
    <property type="entry name" value="Thioesterase/thiol ester dehydrase-isomerase"/>
    <property type="match status" value="1"/>
</dbReference>
<dbReference type="AlphaFoldDB" id="A0A1M7PK49"/>
<organism evidence="3 4">
    <name type="scientific">Gracilibacillus kekensis</name>
    <dbReference type="NCBI Taxonomy" id="1027249"/>
    <lineage>
        <taxon>Bacteria</taxon>
        <taxon>Bacillati</taxon>
        <taxon>Bacillota</taxon>
        <taxon>Bacilli</taxon>
        <taxon>Bacillales</taxon>
        <taxon>Bacillaceae</taxon>
        <taxon>Gracilibacillus</taxon>
    </lineage>
</organism>
<dbReference type="Proteomes" id="UP000184184">
    <property type="component" value="Unassembled WGS sequence"/>
</dbReference>
<comment type="similarity">
    <text evidence="1">Belongs to the 4-hydroxybenzoyl-CoA thioesterase family.</text>
</comment>